<proteinExistence type="predicted"/>
<sequence>MDLFFQLPRPPLQHFPIATALPVPVLLLPLPLLRPLLVLPLLRPLVLPLSLHSLLVVLSPFLLLLLTLPRPKPPKPLLLLARLLPLGLLPPQLPLIPPTPMPPRVPKPQMVHSHPIPIIIHPRRTPDVLPLHMEQPSPVAELRSLGYMPIRRSRRFRHLRNGRVCQIIPAIRLVNHRLGFVPHEVAWDLALWRGVAKSRGAVGDVGVFPAFLERAQSVHQADSAGSGGGQPVRLGGGGGREEGRGEEEVLVRVQAGEVVGPDGADEVDEVLRGAEQEFVAVVEHVAGFVEEEALGAEGDEEVGGRGGEVPGLVQEGAQEWVRVVAVRHDDFLR</sequence>
<dbReference type="AlphaFoldDB" id="A0A5M8PYE0"/>
<keyword evidence="2" id="KW-1133">Transmembrane helix</keyword>
<gene>
    <name evidence="3" type="ORF">FRX48_02431</name>
</gene>
<comment type="caution">
    <text evidence="3">The sequence shown here is derived from an EMBL/GenBank/DDBJ whole genome shotgun (WGS) entry which is preliminary data.</text>
</comment>
<dbReference type="Proteomes" id="UP000324767">
    <property type="component" value="Unassembled WGS sequence"/>
</dbReference>
<dbReference type="EMBL" id="VXIT01000003">
    <property type="protein sequence ID" value="KAA6414069.1"/>
    <property type="molecule type" value="Genomic_DNA"/>
</dbReference>
<evidence type="ECO:0000313" key="3">
    <source>
        <dbReference type="EMBL" id="KAA6414069.1"/>
    </source>
</evidence>
<feature type="transmembrane region" description="Helical" evidence="2">
    <location>
        <begin position="12"/>
        <end position="33"/>
    </location>
</feature>
<evidence type="ECO:0000256" key="1">
    <source>
        <dbReference type="SAM" id="MobiDB-lite"/>
    </source>
</evidence>
<keyword evidence="2" id="KW-0472">Membrane</keyword>
<protein>
    <submittedName>
        <fullName evidence="3">Uncharacterized protein</fullName>
    </submittedName>
</protein>
<name>A0A5M8PYE0_9LECA</name>
<organism evidence="3 4">
    <name type="scientific">Lasallia pustulata</name>
    <dbReference type="NCBI Taxonomy" id="136370"/>
    <lineage>
        <taxon>Eukaryota</taxon>
        <taxon>Fungi</taxon>
        <taxon>Dikarya</taxon>
        <taxon>Ascomycota</taxon>
        <taxon>Pezizomycotina</taxon>
        <taxon>Lecanoromycetes</taxon>
        <taxon>OSLEUM clade</taxon>
        <taxon>Umbilicariomycetidae</taxon>
        <taxon>Umbilicariales</taxon>
        <taxon>Umbilicariaceae</taxon>
        <taxon>Lasallia</taxon>
    </lineage>
</organism>
<accession>A0A5M8PYE0</accession>
<evidence type="ECO:0000313" key="4">
    <source>
        <dbReference type="Proteomes" id="UP000324767"/>
    </source>
</evidence>
<reference evidence="3 4" key="1">
    <citation type="submission" date="2019-09" db="EMBL/GenBank/DDBJ databases">
        <title>The hologenome of the rock-dwelling lichen Lasallia pustulata.</title>
        <authorList>
            <person name="Greshake Tzovaras B."/>
            <person name="Segers F."/>
            <person name="Bicker A."/>
            <person name="Dal Grande F."/>
            <person name="Otte J."/>
            <person name="Hankeln T."/>
            <person name="Schmitt I."/>
            <person name="Ebersberger I."/>
        </authorList>
    </citation>
    <scope>NUCLEOTIDE SEQUENCE [LARGE SCALE GENOMIC DNA]</scope>
    <source>
        <strain evidence="3">A1-1</strain>
    </source>
</reference>
<feature type="region of interest" description="Disordered" evidence="1">
    <location>
        <begin position="219"/>
        <end position="245"/>
    </location>
</feature>
<feature type="transmembrane region" description="Helical" evidence="2">
    <location>
        <begin position="45"/>
        <end position="65"/>
    </location>
</feature>
<keyword evidence="2" id="KW-0812">Transmembrane</keyword>
<evidence type="ECO:0000256" key="2">
    <source>
        <dbReference type="SAM" id="Phobius"/>
    </source>
</evidence>
<feature type="compositionally biased region" description="Gly residues" evidence="1">
    <location>
        <begin position="225"/>
        <end position="238"/>
    </location>
</feature>